<reference evidence="2 3" key="1">
    <citation type="journal article" date="2015" name="Genome Biol. Evol.">
        <title>Comparative Genomics of a Bacterivorous Green Alga Reveals Evolutionary Causalities and Consequences of Phago-Mixotrophic Mode of Nutrition.</title>
        <authorList>
            <person name="Burns J.A."/>
            <person name="Paasch A."/>
            <person name="Narechania A."/>
            <person name="Kim E."/>
        </authorList>
    </citation>
    <scope>NUCLEOTIDE SEQUENCE [LARGE SCALE GENOMIC DNA]</scope>
    <source>
        <strain evidence="2 3">PLY_AMNH</strain>
    </source>
</reference>
<feature type="compositionally biased region" description="Polar residues" evidence="1">
    <location>
        <begin position="1"/>
        <end position="10"/>
    </location>
</feature>
<feature type="compositionally biased region" description="Polar residues" evidence="1">
    <location>
        <begin position="1112"/>
        <end position="1123"/>
    </location>
</feature>
<protein>
    <submittedName>
        <fullName evidence="2">Uncharacterized protein</fullName>
    </submittedName>
</protein>
<evidence type="ECO:0000313" key="2">
    <source>
        <dbReference type="EMBL" id="KAK3286046.1"/>
    </source>
</evidence>
<feature type="compositionally biased region" description="Low complexity" evidence="1">
    <location>
        <begin position="400"/>
        <end position="411"/>
    </location>
</feature>
<accession>A0AAE0GXR4</accession>
<proteinExistence type="predicted"/>
<feature type="region of interest" description="Disordered" evidence="1">
    <location>
        <begin position="1"/>
        <end position="81"/>
    </location>
</feature>
<feature type="region of interest" description="Disordered" evidence="1">
    <location>
        <begin position="524"/>
        <end position="628"/>
    </location>
</feature>
<keyword evidence="3" id="KW-1185">Reference proteome</keyword>
<name>A0AAE0GXR4_9CHLO</name>
<feature type="region of interest" description="Disordered" evidence="1">
    <location>
        <begin position="116"/>
        <end position="215"/>
    </location>
</feature>
<feature type="compositionally biased region" description="Polar residues" evidence="1">
    <location>
        <begin position="1130"/>
        <end position="1141"/>
    </location>
</feature>
<feature type="compositionally biased region" description="Basic and acidic residues" evidence="1">
    <location>
        <begin position="1008"/>
        <end position="1018"/>
    </location>
</feature>
<feature type="compositionally biased region" description="Basic and acidic residues" evidence="1">
    <location>
        <begin position="482"/>
        <end position="498"/>
    </location>
</feature>
<dbReference type="Proteomes" id="UP001190700">
    <property type="component" value="Unassembled WGS sequence"/>
</dbReference>
<sequence length="1378" mass="143643">MQPGQKSPGSSRRPVSGNAARQKSPELPRRPVSGNTARQKSPEHSREVIASVHTPPERAILAAKLSPTTKSPQARSPHGNERLCQLWEYALSPPRGRSPIATPSLVSPARDNELLHRAWARAHSPSKRRPPAGTREQPGPPSGAAEPAQPGPASDAAEWLQKLWNYAQYGGDPRTPSATSQANSGHCPACCAEAADGAPDSPGSADSGGAATCGGRADEMLEGVACGALRAHRKSAETIASTARGTSVDADDDVDMITPASTRSAFLPGTERPAAHEQRTAPQTLSPGRGLSPDVPRREPLRVQGSSGDASEGLAREPAALPPRSLSSVLGAAAVAEEGQDTHGLAVGGIRRPEVDLMEIREGAQVAAVPAPAPEIKEVCSAYPAMELVNNGGRVGRSCTGRRTTCSSRGSSHVDSSLARQMESPPDDASMDGLVGGGWEEHEDEEAVVSEEHEDEEAVVSEEEYSDDFVCLVEDEEAENSSMRRDGGENAGHRRESGDGVCDASEGRACGEVDAGAALQLTGEQLSTALSDERPREAEVASGARGQSEGGDAAVASGASERPGMYIGGSGEGFGGLEARGGEEGEEDASSTQHLEDGEPDVASLEPDVTTSEPDVGNGEGQWDTDSVEDAYSDDFDEELECEGAQAECPSPAIKLTGRREDAGAQGLAPGDSCAADVTSAQRDVIKIGEQDDPEKAETEEDVDTVVAQEDVEIVVAQEDVDTGEKRGRDTVVEQDGWDIKKHDMDTVVALEDADYCGGASTTWTIVVAQEDMDTVVEQEDVDTEVAEEDVDTAVAPHDVDTVVAQKSENSDVDSPVIAGMGVSSSRKYGRGQSEGGDAAVASGASERPGMYIGGSGEGFGGLEARGGEEGEEDASFPLVLGMPTRQFGDTCEESDDDALSPLFKEKSGLIFQPRISRIEEGLEVSEEEYGEEDEEDVLELLDEALAVPLRRAESSAFWQPGDGLGRSVELREEEGSPGSINGPGSARGCWQATRAAEGPGAPLPESSAHEAPLREPLGEGGGPRLWKEGTSATRMTELAALASSDGQPATSIGEGQPATFIGEGQPTTFIGDGQPTTSTGDGQPATFIGEGQPATSTGDGQPATFIGEGQPATSTGEGQPATSIGDGQPATSTGDESNVPPQLDREPTSRYRGGHRDSNVLGPHDHQREAEQLEQRGSPGVQQAPGVPPMGGSGCAPSREEAAAEDMDEEEKALQLIEETIMLSTLTLSQLTLSTLKGHNPADDGLVGRAGFLSEEVASATESSPRVESLMGARPERAAASTRGQSLSGSQPWEREGHALGGKVQGSQFWRQETAAAPSDFRLPTSTSFEAAASETESTAKRSLVELAGRQQEHVTACSSSAPVPARARTLVNRLAA</sequence>
<feature type="region of interest" description="Disordered" evidence="1">
    <location>
        <begin position="1276"/>
        <end position="1299"/>
    </location>
</feature>
<feature type="region of interest" description="Disordered" evidence="1">
    <location>
        <begin position="235"/>
        <end position="323"/>
    </location>
</feature>
<evidence type="ECO:0000313" key="3">
    <source>
        <dbReference type="Proteomes" id="UP001190700"/>
    </source>
</evidence>
<feature type="compositionally biased region" description="Gly residues" evidence="1">
    <location>
        <begin position="566"/>
        <end position="579"/>
    </location>
</feature>
<organism evidence="2 3">
    <name type="scientific">Cymbomonas tetramitiformis</name>
    <dbReference type="NCBI Taxonomy" id="36881"/>
    <lineage>
        <taxon>Eukaryota</taxon>
        <taxon>Viridiplantae</taxon>
        <taxon>Chlorophyta</taxon>
        <taxon>Pyramimonadophyceae</taxon>
        <taxon>Pyramimonadales</taxon>
        <taxon>Pyramimonadaceae</taxon>
        <taxon>Cymbomonas</taxon>
    </lineage>
</organism>
<gene>
    <name evidence="2" type="ORF">CYMTET_6374</name>
</gene>
<feature type="compositionally biased region" description="Basic and acidic residues" evidence="1">
    <location>
        <begin position="1144"/>
        <end position="1175"/>
    </location>
</feature>
<comment type="caution">
    <text evidence="2">The sequence shown here is derived from an EMBL/GenBank/DDBJ whole genome shotgun (WGS) entry which is preliminary data.</text>
</comment>
<feature type="region of interest" description="Disordered" evidence="1">
    <location>
        <begin position="824"/>
        <end position="873"/>
    </location>
</feature>
<evidence type="ECO:0000256" key="1">
    <source>
        <dbReference type="SAM" id="MobiDB-lite"/>
    </source>
</evidence>
<feature type="compositionally biased region" description="Basic residues" evidence="1">
    <location>
        <begin position="118"/>
        <end position="130"/>
    </location>
</feature>
<feature type="region of interest" description="Disordered" evidence="1">
    <location>
        <begin position="994"/>
        <end position="1212"/>
    </location>
</feature>
<dbReference type="EMBL" id="LGRX02001517">
    <property type="protein sequence ID" value="KAK3286046.1"/>
    <property type="molecule type" value="Genomic_DNA"/>
</dbReference>
<feature type="compositionally biased region" description="Polar residues" evidence="1">
    <location>
        <begin position="1283"/>
        <end position="1292"/>
    </location>
</feature>
<feature type="region of interest" description="Disordered" evidence="1">
    <location>
        <begin position="400"/>
        <end position="505"/>
    </location>
</feature>
<feature type="compositionally biased region" description="Gly residues" evidence="1">
    <location>
        <begin position="852"/>
        <end position="865"/>
    </location>
</feature>
<feature type="compositionally biased region" description="Acidic residues" evidence="1">
    <location>
        <begin position="441"/>
        <end position="479"/>
    </location>
</feature>